<name>A0ABU8YWU1_9CYAN</name>
<accession>A0ABU8YWU1</accession>
<dbReference type="Pfam" id="PF13148">
    <property type="entry name" value="DUF3987"/>
    <property type="match status" value="1"/>
</dbReference>
<evidence type="ECO:0000313" key="2">
    <source>
        <dbReference type="EMBL" id="MEK0188663.1"/>
    </source>
</evidence>
<feature type="compositionally biased region" description="Polar residues" evidence="1">
    <location>
        <begin position="653"/>
        <end position="671"/>
    </location>
</feature>
<protein>
    <submittedName>
        <fullName evidence="2">DUF3987 domain-containing protein</fullName>
    </submittedName>
</protein>
<gene>
    <name evidence="2" type="ORF">WMG39_28025</name>
</gene>
<sequence>NLLHQEFPDALWLYAYPDSPAWNNLPKSQGLDIKDWMDSCKVTRTDILAAVGEKKEAQQIPKVDRQLKPKALDFSVLSSEIDQLLAKDLRPSELRIKLAELSQEYRLSPQEVLKIYQEKQHEQEQEQEQEDTATEVARLIASKSASLNLSEILPETLAEPIGRLAKMLNLRPECYLLALLTQCGSLLRADTSTMLHQPTNYRIRPNYFGAIVAESSQKKTPILRAIISDPMEKLLDKARSDYESAEAVYEIAMNEWKASKSDDKGPAPTPPVRKVYSFTKPTGEGIAAQAGRLPEQGMLYLCDELASLFKSANQYRGGKGSDEEDMLEYWSGGGAVVLRVSGITVDVKNVSLSIFGNIQPKVLAGFVGDGDDNNGKFARFDFVQQPLAATELSRDSSRVDLTPMLTALYERLDTLSLNQFELDDAACDLFISFYNHCDAQRRNHPKQGMRAMLGKAAEKVGKLATIIHCIHAAHRGEKVSKYISVESVRAAIKFTQYTTEQALNINLEVSEPSALAPNLVKIISLAERKGGTVSARDVSLAFDSKHRPKNQQIREWFAELASMKYGEVTTKGQRILFSTATLSTVSTVAQNQGTVKVVGVDKGLSTVSTVSTLLTGLDGKSVDKCGYTVDNPIHTFKPLVSKPLEVSVDTVDTKTPPSEISQPLMQSCTTPPTQPKRVTLKKGVRVRYVGNNA</sequence>
<proteinExistence type="predicted"/>
<dbReference type="EMBL" id="JBBLXS010000703">
    <property type="protein sequence ID" value="MEK0188663.1"/>
    <property type="molecule type" value="Genomic_DNA"/>
</dbReference>
<evidence type="ECO:0000313" key="3">
    <source>
        <dbReference type="Proteomes" id="UP001384579"/>
    </source>
</evidence>
<comment type="caution">
    <text evidence="2">The sequence shown here is derived from an EMBL/GenBank/DDBJ whole genome shotgun (WGS) entry which is preliminary data.</text>
</comment>
<dbReference type="Proteomes" id="UP001384579">
    <property type="component" value="Unassembled WGS sequence"/>
</dbReference>
<organism evidence="2 3">
    <name type="scientific">Microcoleus anatoxicus PTRS2</name>
    <dbReference type="NCBI Taxonomy" id="2705321"/>
    <lineage>
        <taxon>Bacteria</taxon>
        <taxon>Bacillati</taxon>
        <taxon>Cyanobacteriota</taxon>
        <taxon>Cyanophyceae</taxon>
        <taxon>Oscillatoriophycideae</taxon>
        <taxon>Oscillatoriales</taxon>
        <taxon>Microcoleaceae</taxon>
        <taxon>Microcoleus</taxon>
        <taxon>Microcoleus anatoxicus</taxon>
    </lineage>
</organism>
<keyword evidence="3" id="KW-1185">Reference proteome</keyword>
<evidence type="ECO:0000256" key="1">
    <source>
        <dbReference type="SAM" id="MobiDB-lite"/>
    </source>
</evidence>
<feature type="non-terminal residue" evidence="2">
    <location>
        <position position="693"/>
    </location>
</feature>
<feature type="region of interest" description="Disordered" evidence="1">
    <location>
        <begin position="650"/>
        <end position="676"/>
    </location>
</feature>
<reference evidence="2 3" key="1">
    <citation type="journal article" date="2020" name="Harmful Algae">
        <title>Molecular and morphological characterization of a novel dihydroanatoxin-a producing Microcoleus species (cyanobacteria) from the Russian River, California, USA.</title>
        <authorList>
            <person name="Conklin K.Y."/>
            <person name="Stancheva R."/>
            <person name="Otten T.G."/>
            <person name="Fadness R."/>
            <person name="Boyer G.L."/>
            <person name="Read B."/>
            <person name="Zhang X."/>
            <person name="Sheath R.G."/>
        </authorList>
    </citation>
    <scope>NUCLEOTIDE SEQUENCE [LARGE SCALE GENOMIC DNA]</scope>
    <source>
        <strain evidence="2 3">PTRS2</strain>
    </source>
</reference>
<dbReference type="InterPro" id="IPR025048">
    <property type="entry name" value="DUF3987"/>
</dbReference>
<feature type="non-terminal residue" evidence="2">
    <location>
        <position position="1"/>
    </location>
</feature>
<dbReference type="RefSeq" id="WP_340526264.1">
    <property type="nucleotide sequence ID" value="NZ_JBBLXS010000703.1"/>
</dbReference>